<dbReference type="EMBL" id="UINC01028559">
    <property type="protein sequence ID" value="SVB09746.1"/>
    <property type="molecule type" value="Genomic_DNA"/>
</dbReference>
<proteinExistence type="predicted"/>
<gene>
    <name evidence="1" type="ORF">METZ01_LOCUS162600</name>
</gene>
<organism evidence="1">
    <name type="scientific">marine metagenome</name>
    <dbReference type="NCBI Taxonomy" id="408172"/>
    <lineage>
        <taxon>unclassified sequences</taxon>
        <taxon>metagenomes</taxon>
        <taxon>ecological metagenomes</taxon>
    </lineage>
</organism>
<sequence>VYNNNLKILFISIYVFIICCVEPPEYEDGLLLNIPAIVNENDFFSFIINAEDYSKNHSWDLLFNAVNTDTLYTSLVIKDYIGSISDSTYVRLYNTNNANIFDVLVNTEVTTIESIPIEYIGSPGRLEFIADNFSGLIDLQLIRQ</sequence>
<feature type="non-terminal residue" evidence="1">
    <location>
        <position position="1"/>
    </location>
</feature>
<protein>
    <submittedName>
        <fullName evidence="1">Uncharacterized protein</fullName>
    </submittedName>
</protein>
<dbReference type="AlphaFoldDB" id="A0A382B7H4"/>
<evidence type="ECO:0000313" key="1">
    <source>
        <dbReference type="EMBL" id="SVB09746.1"/>
    </source>
</evidence>
<name>A0A382B7H4_9ZZZZ</name>
<accession>A0A382B7H4</accession>
<reference evidence="1" key="1">
    <citation type="submission" date="2018-05" db="EMBL/GenBank/DDBJ databases">
        <authorList>
            <person name="Lanie J.A."/>
            <person name="Ng W.-L."/>
            <person name="Kazmierczak K.M."/>
            <person name="Andrzejewski T.M."/>
            <person name="Davidsen T.M."/>
            <person name="Wayne K.J."/>
            <person name="Tettelin H."/>
            <person name="Glass J.I."/>
            <person name="Rusch D."/>
            <person name="Podicherti R."/>
            <person name="Tsui H.-C.T."/>
            <person name="Winkler M.E."/>
        </authorList>
    </citation>
    <scope>NUCLEOTIDE SEQUENCE</scope>
</reference>